<name>A0ABX9LH28_9ACTN</name>
<dbReference type="EMBL" id="QFZU02000085">
    <property type="protein sequence ID" value="RGA03270.1"/>
    <property type="molecule type" value="Genomic_DNA"/>
</dbReference>
<sequence length="139" mass="14504">MLAGSLFAAGGIAAASSDSDVIHACVKNRSGDVRIVAETTTCRAGERQLSWNENPSQGPADSVKASVKTADFNFPGSGNKFVYCPDGKTATGGGFFFDELGENGREIIASVPFVAKEGTPTGWLVVARKARGKVYVICV</sequence>
<reference evidence="1 2" key="1">
    <citation type="submission" date="2018-08" db="EMBL/GenBank/DDBJ databases">
        <title>Microbispora. triticiradicis sp. nov., a novel actinomycete isolated from the root of wheat (Triticum aestivum L.)).</title>
        <authorList>
            <person name="Han C."/>
        </authorList>
    </citation>
    <scope>NUCLEOTIDE SEQUENCE [LARGE SCALE GENOMIC DNA]</scope>
    <source>
        <strain evidence="1 2">NEAU-HRDPA2-9</strain>
    </source>
</reference>
<keyword evidence="2" id="KW-1185">Reference proteome</keyword>
<accession>A0ABX9LH28</accession>
<comment type="caution">
    <text evidence="1">The sequence shown here is derived from an EMBL/GenBank/DDBJ whole genome shotgun (WGS) entry which is preliminary data.</text>
</comment>
<dbReference type="Proteomes" id="UP000262538">
    <property type="component" value="Unassembled WGS sequence"/>
</dbReference>
<gene>
    <name evidence="1" type="ORF">DI270_019980</name>
</gene>
<organism evidence="1 2">
    <name type="scientific">Microbispora triticiradicis</name>
    <dbReference type="NCBI Taxonomy" id="2200763"/>
    <lineage>
        <taxon>Bacteria</taxon>
        <taxon>Bacillati</taxon>
        <taxon>Actinomycetota</taxon>
        <taxon>Actinomycetes</taxon>
        <taxon>Streptosporangiales</taxon>
        <taxon>Streptosporangiaceae</taxon>
        <taxon>Microbispora</taxon>
    </lineage>
</organism>
<evidence type="ECO:0000313" key="1">
    <source>
        <dbReference type="EMBL" id="RGA03270.1"/>
    </source>
</evidence>
<evidence type="ECO:0000313" key="2">
    <source>
        <dbReference type="Proteomes" id="UP000262538"/>
    </source>
</evidence>
<proteinExistence type="predicted"/>
<protein>
    <submittedName>
        <fullName evidence="1">Uncharacterized protein</fullName>
    </submittedName>
</protein>